<reference evidence="1" key="1">
    <citation type="submission" date="2020-02" db="EMBL/GenBank/DDBJ databases">
        <authorList>
            <person name="Meier V. D."/>
        </authorList>
    </citation>
    <scope>NUCLEOTIDE SEQUENCE</scope>
    <source>
        <strain evidence="1">AVDCRST_MAG67</strain>
    </source>
</reference>
<accession>A0A6J4SC47</accession>
<sequence length="42" mass="4827">VERGARRAPVALVWGSRTLLRRQPPLLSRSEIRSNEGSRVWL</sequence>
<dbReference type="EMBL" id="CADCVQ010000063">
    <property type="protein sequence ID" value="CAA9491664.1"/>
    <property type="molecule type" value="Genomic_DNA"/>
</dbReference>
<evidence type="ECO:0000313" key="1">
    <source>
        <dbReference type="EMBL" id="CAA9491664.1"/>
    </source>
</evidence>
<dbReference type="AlphaFoldDB" id="A0A6J4SC47"/>
<feature type="non-terminal residue" evidence="1">
    <location>
        <position position="1"/>
    </location>
</feature>
<gene>
    <name evidence="1" type="ORF">AVDCRST_MAG67-1416</name>
</gene>
<name>A0A6J4SC47_9ACTN</name>
<organism evidence="1">
    <name type="scientific">uncultured Solirubrobacteraceae bacterium</name>
    <dbReference type="NCBI Taxonomy" id="1162706"/>
    <lineage>
        <taxon>Bacteria</taxon>
        <taxon>Bacillati</taxon>
        <taxon>Actinomycetota</taxon>
        <taxon>Thermoleophilia</taxon>
        <taxon>Solirubrobacterales</taxon>
        <taxon>Solirubrobacteraceae</taxon>
        <taxon>environmental samples</taxon>
    </lineage>
</organism>
<feature type="non-terminal residue" evidence="1">
    <location>
        <position position="42"/>
    </location>
</feature>
<protein>
    <submittedName>
        <fullName evidence="1">Uncharacterized protein</fullName>
    </submittedName>
</protein>
<proteinExistence type="predicted"/>